<organism evidence="3 4">
    <name type="scientific">Marseilla massiliensis</name>
    <dbReference type="NCBI Taxonomy" id="1841864"/>
    <lineage>
        <taxon>Bacteria</taxon>
        <taxon>Pseudomonadati</taxon>
        <taxon>Bacteroidota</taxon>
        <taxon>Bacteroidia</taxon>
        <taxon>Bacteroidales</taxon>
        <taxon>Prevotellaceae</taxon>
        <taxon>Marseilla</taxon>
    </lineage>
</organism>
<dbReference type="Gene3D" id="2.60.40.2630">
    <property type="match status" value="1"/>
</dbReference>
<dbReference type="InterPro" id="IPR024079">
    <property type="entry name" value="MetalloPept_cat_dom_sf"/>
</dbReference>
<dbReference type="InterPro" id="IPR013783">
    <property type="entry name" value="Ig-like_fold"/>
</dbReference>
<dbReference type="InterPro" id="IPR025049">
    <property type="entry name" value="Mfa-like_1"/>
</dbReference>
<accession>A0A939B433</accession>
<evidence type="ECO:0000313" key="3">
    <source>
        <dbReference type="EMBL" id="MBM6661029.1"/>
    </source>
</evidence>
<feature type="region of interest" description="Disordered" evidence="1">
    <location>
        <begin position="1"/>
        <end position="22"/>
    </location>
</feature>
<dbReference type="GO" id="GO:0008237">
    <property type="term" value="F:metallopeptidase activity"/>
    <property type="evidence" value="ECO:0007669"/>
    <property type="project" value="InterPro"/>
</dbReference>
<name>A0A939B433_9BACT</name>
<dbReference type="InterPro" id="IPR019026">
    <property type="entry name" value="Peptidase_M64_IgA"/>
</dbReference>
<dbReference type="RefSeq" id="WP_205108353.1">
    <property type="nucleotide sequence ID" value="NZ_JACJJL010000005.1"/>
</dbReference>
<reference evidence="3 4" key="1">
    <citation type="journal article" date="2021" name="Sci. Rep.">
        <title>The distribution of antibiotic resistance genes in chicken gut microbiota commensals.</title>
        <authorList>
            <person name="Juricova H."/>
            <person name="Matiasovicova J."/>
            <person name="Kubasova T."/>
            <person name="Cejkova D."/>
            <person name="Rychlik I."/>
        </authorList>
    </citation>
    <scope>NUCLEOTIDE SEQUENCE [LARGE SCALE GENOMIC DNA]</scope>
    <source>
        <strain evidence="3 4">An819</strain>
    </source>
</reference>
<dbReference type="CDD" id="cd14948">
    <property type="entry name" value="BACON"/>
    <property type="match status" value="1"/>
</dbReference>
<comment type="caution">
    <text evidence="3">The sequence shown here is derived from an EMBL/GenBank/DDBJ whole genome shotgun (WGS) entry which is preliminary data.</text>
</comment>
<feature type="domain" description="BACON" evidence="2">
    <location>
        <begin position="801"/>
        <end position="859"/>
    </location>
</feature>
<dbReference type="Gene3D" id="3.40.390.10">
    <property type="entry name" value="Collagenase (Catalytic Domain)"/>
    <property type="match status" value="1"/>
</dbReference>
<dbReference type="EMBL" id="JACJJL010000005">
    <property type="protein sequence ID" value="MBM6661029.1"/>
    <property type="molecule type" value="Genomic_DNA"/>
</dbReference>
<protein>
    <submittedName>
        <fullName evidence="3">Leucine-rich repeat protein</fullName>
    </submittedName>
</protein>
<evidence type="ECO:0000259" key="2">
    <source>
        <dbReference type="Pfam" id="PF13004"/>
    </source>
</evidence>
<feature type="region of interest" description="Disordered" evidence="1">
    <location>
        <begin position="1165"/>
        <end position="1193"/>
    </location>
</feature>
<sequence length="1193" mass="130645">MNSTNKTYDIRHSASALPPRKGTGAGLTACLLRQGLIGTGFLLALLLTSCSDDLFTGTAADEAAGRINLSGEIDQLAVTRVNDNGFCDGDVMGVYIVDYDGNTPGTLQVSGNRGDNVRHTFDEAAYKWSSAYDLYWKDKHTHIDVYGYYPFGSPESIDAYPFIVQRDQSTTTDENGMGGYEASDFLWGKAADVAPTNSVIRLPMQHRMANARVTLVEGSGFASGEWGQTEKIVLATNLIREAAINLSTGEVTPTGKVEQTATMPSRRGDEWRAIVVPQTVQGGQTLFSITIGGVPYKFKKDEAFTYVAGKMNNFAIRVDKKSASGQYALTLISESITPWENDLVSHDANAREYIVINSTAGHLKDSIVAANKDYTQVKNLKLTGRINTKDFEFMRDSMDNLQSLNMKEVRVSGLMGRKPWEKGDAANDFDEKDDIITGSAFNEKKSLLRVVLPDTLKGIGECAFRNCVNLTGSIIIPEGVTEIGPSAFLWCNSLTGTLSLPSTLEYIGGGGAVDIGGAFNGCNFTCELKLPNKLKYIGHQVFTGNTGYYGNLILPENLEFIGDAAFAGCKNLTGDLKIPQGVTFISQGAFENTGLNGTLQLHDGITGILTNAFAYTQLKGELILPKNLTTLGEGAFNGCDFSGELKLPKDIASIGNNAFAGNWRMMGIIEFPEGLQTIGAGAFANCRSIEGLVFPESLENIRYEATWGDNGGAFANCFGIGSIVCKGSVPANVQEGAFNGVAKDNFTLEVPESSIAQYQVATGWKDFKRIAAHHELVCRPSVACALNTEHKQTLVVDAEGEWEVASKPDWCELSQTSGGNKAEVTLTIKAMAKGSADRTGEIVFRLKGKDYTHKCTVTQYDYQYGEDEWLTLQKAKRGNNGGINIVILGDGYDGKNISDGDYLANIKQEVEYFFGIEPYTTYRDYFNVYTAFPLSTETGVGTINTIRYNRFNTTFTGGVGLRADYDEIFKYALNAPTVTKENLNQTLIIIVPNSTDYGGICQMWEDGSAIAFCPQSTYGYPLDSRGVIQHEAGGHGFAKLGDEYIYHNEFIDFCQCTCCGHVSEFNWAKGLGWYDNLSLTGKMHEVPWSHLIFDDRYSDIVDIFEGGFMHNRGVFRSEQNSCMNNDIPYYSTISRESIVKRIKRYAGETYSFEEFVANDKRDAGNVTRSADVPSSTVRSFQMPPRIHKGSPLK</sequence>
<dbReference type="AlphaFoldDB" id="A0A939B433"/>
<dbReference type="InterPro" id="IPR053139">
    <property type="entry name" value="Surface_bspA-like"/>
</dbReference>
<evidence type="ECO:0000256" key="1">
    <source>
        <dbReference type="SAM" id="MobiDB-lite"/>
    </source>
</evidence>
<evidence type="ECO:0000313" key="4">
    <source>
        <dbReference type="Proteomes" id="UP000764045"/>
    </source>
</evidence>
<dbReference type="Gene3D" id="3.80.10.10">
    <property type="entry name" value="Ribonuclease Inhibitor"/>
    <property type="match status" value="2"/>
</dbReference>
<dbReference type="Pfam" id="PF13004">
    <property type="entry name" value="BACON"/>
    <property type="match status" value="1"/>
</dbReference>
<dbReference type="Gene3D" id="2.60.40.2620">
    <property type="entry name" value="Fimbrillin-like"/>
    <property type="match status" value="1"/>
</dbReference>
<proteinExistence type="predicted"/>
<gene>
    <name evidence="3" type="ORF">H6B30_04530</name>
</gene>
<dbReference type="PANTHER" id="PTHR45661">
    <property type="entry name" value="SURFACE ANTIGEN"/>
    <property type="match status" value="1"/>
</dbReference>
<dbReference type="Gene3D" id="2.60.40.10">
    <property type="entry name" value="Immunoglobulins"/>
    <property type="match status" value="1"/>
</dbReference>
<dbReference type="Pfam" id="PF13149">
    <property type="entry name" value="Mfa_like_1"/>
    <property type="match status" value="1"/>
</dbReference>
<dbReference type="InterPro" id="IPR042278">
    <property type="entry name" value="Mfa-like_1_N"/>
</dbReference>
<dbReference type="CDD" id="cd13121">
    <property type="entry name" value="BF2867_like_C"/>
    <property type="match status" value="1"/>
</dbReference>
<dbReference type="Proteomes" id="UP000764045">
    <property type="component" value="Unassembled WGS sequence"/>
</dbReference>
<dbReference type="Pfam" id="PF09471">
    <property type="entry name" value="Peptidase_M64"/>
    <property type="match status" value="1"/>
</dbReference>
<dbReference type="InterPro" id="IPR026906">
    <property type="entry name" value="LRR_5"/>
</dbReference>
<dbReference type="InterPro" id="IPR024361">
    <property type="entry name" value="BACON"/>
</dbReference>
<keyword evidence="4" id="KW-1185">Reference proteome</keyword>
<dbReference type="Pfam" id="PF13306">
    <property type="entry name" value="LRR_5"/>
    <property type="match status" value="2"/>
</dbReference>
<dbReference type="PANTHER" id="PTHR45661:SF3">
    <property type="entry name" value="IG-LIKE DOMAIN-CONTAINING PROTEIN"/>
    <property type="match status" value="1"/>
</dbReference>
<dbReference type="InterPro" id="IPR032675">
    <property type="entry name" value="LRR_dom_sf"/>
</dbReference>
<feature type="compositionally biased region" description="Polar residues" evidence="1">
    <location>
        <begin position="1166"/>
        <end position="1179"/>
    </location>
</feature>
<dbReference type="CDD" id="cd13120">
    <property type="entry name" value="BF2867_like_N"/>
    <property type="match status" value="1"/>
</dbReference>